<protein>
    <recommendedName>
        <fullName evidence="2">PKD domain-containing protein</fullName>
    </recommendedName>
</protein>
<dbReference type="EMBL" id="BARU01045410">
    <property type="protein sequence ID" value="GAH93044.1"/>
    <property type="molecule type" value="Genomic_DNA"/>
</dbReference>
<accession>X1KSB0</accession>
<feature type="non-terminal residue" evidence="1">
    <location>
        <position position="1"/>
    </location>
</feature>
<evidence type="ECO:0000313" key="1">
    <source>
        <dbReference type="EMBL" id="GAH93044.1"/>
    </source>
</evidence>
<proteinExistence type="predicted"/>
<organism evidence="1">
    <name type="scientific">marine sediment metagenome</name>
    <dbReference type="NCBI Taxonomy" id="412755"/>
    <lineage>
        <taxon>unclassified sequences</taxon>
        <taxon>metagenomes</taxon>
        <taxon>ecological metagenomes</taxon>
    </lineage>
</organism>
<comment type="caution">
    <text evidence="1">The sequence shown here is derived from an EMBL/GenBank/DDBJ whole genome shotgun (WGS) entry which is preliminary data.</text>
</comment>
<feature type="non-terminal residue" evidence="1">
    <location>
        <position position="150"/>
    </location>
</feature>
<gene>
    <name evidence="1" type="ORF">S03H2_68913</name>
</gene>
<reference evidence="1" key="1">
    <citation type="journal article" date="2014" name="Front. Microbiol.">
        <title>High frequency of phylogenetically diverse reductive dehalogenase-homologous genes in deep subseafloor sedimentary metagenomes.</title>
        <authorList>
            <person name="Kawai M."/>
            <person name="Futagami T."/>
            <person name="Toyoda A."/>
            <person name="Takaki Y."/>
            <person name="Nishi S."/>
            <person name="Hori S."/>
            <person name="Arai W."/>
            <person name="Tsubouchi T."/>
            <person name="Morono Y."/>
            <person name="Uchiyama I."/>
            <person name="Ito T."/>
            <person name="Fujiyama A."/>
            <person name="Inagaki F."/>
            <person name="Takami H."/>
        </authorList>
    </citation>
    <scope>NUCLEOTIDE SEQUENCE</scope>
    <source>
        <strain evidence="1">Expedition CK06-06</strain>
    </source>
</reference>
<name>X1KSB0_9ZZZZ</name>
<dbReference type="SUPFAM" id="SSF49299">
    <property type="entry name" value="PKD domain"/>
    <property type="match status" value="1"/>
</dbReference>
<evidence type="ECO:0008006" key="2">
    <source>
        <dbReference type="Google" id="ProtNLM"/>
    </source>
</evidence>
<dbReference type="InterPro" id="IPR035986">
    <property type="entry name" value="PKD_dom_sf"/>
</dbReference>
<dbReference type="AlphaFoldDB" id="X1KSB0"/>
<sequence length="150" mass="17063">TEPGHYTVTLVVEDNKGAKDSDKCEVIVWEPPVPVAGKFMDLVPGEQKGFKVEGGDETGTVVTLDTISQVTVTILRYEENPHPDDPIPATAIPIYVDVEVSNPDAVEWPIYVEVFYTDEEFEGLDESSLGIYYWKGRRMEEVQRHRRRHR</sequence>